<keyword evidence="1" id="KW-0472">Membrane</keyword>
<dbReference type="RefSeq" id="WP_380702751.1">
    <property type="nucleotide sequence ID" value="NZ_JBHSAP010000007.1"/>
</dbReference>
<feature type="transmembrane region" description="Helical" evidence="1">
    <location>
        <begin position="83"/>
        <end position="100"/>
    </location>
</feature>
<keyword evidence="1" id="KW-1133">Transmembrane helix</keyword>
<keyword evidence="1" id="KW-0812">Transmembrane</keyword>
<evidence type="ECO:0000256" key="1">
    <source>
        <dbReference type="SAM" id="Phobius"/>
    </source>
</evidence>
<evidence type="ECO:0000313" key="2">
    <source>
        <dbReference type="EMBL" id="MFC4076158.1"/>
    </source>
</evidence>
<gene>
    <name evidence="2" type="ORF">ACFOUO_04970</name>
</gene>
<evidence type="ECO:0000313" key="3">
    <source>
        <dbReference type="Proteomes" id="UP001595843"/>
    </source>
</evidence>
<comment type="caution">
    <text evidence="2">The sequence shown here is derived from an EMBL/GenBank/DDBJ whole genome shotgun (WGS) entry which is preliminary data.</text>
</comment>
<name>A0ABV8JCR0_9BACL</name>
<dbReference type="Proteomes" id="UP001595843">
    <property type="component" value="Unassembled WGS sequence"/>
</dbReference>
<sequence length="106" mass="12139">MKHCGSGEQRFWNMPLLPGERLLEPLTELLTILQAIPRGRQVWAHMMLFTRERRQLGFSLLEPPMEETTGENEGLRQSLHQRFLVLSGALATFLLLWVTADLASIP</sequence>
<reference evidence="3" key="1">
    <citation type="journal article" date="2019" name="Int. J. Syst. Evol. Microbiol.">
        <title>The Global Catalogue of Microorganisms (GCM) 10K type strain sequencing project: providing services to taxonomists for standard genome sequencing and annotation.</title>
        <authorList>
            <consortium name="The Broad Institute Genomics Platform"/>
            <consortium name="The Broad Institute Genome Sequencing Center for Infectious Disease"/>
            <person name="Wu L."/>
            <person name="Ma J."/>
        </authorList>
    </citation>
    <scope>NUCLEOTIDE SEQUENCE [LARGE SCALE GENOMIC DNA]</scope>
    <source>
        <strain evidence="3">IBRC-M 10813</strain>
    </source>
</reference>
<organism evidence="2 3">
    <name type="scientific">Salinithrix halophila</name>
    <dbReference type="NCBI Taxonomy" id="1485204"/>
    <lineage>
        <taxon>Bacteria</taxon>
        <taxon>Bacillati</taxon>
        <taxon>Bacillota</taxon>
        <taxon>Bacilli</taxon>
        <taxon>Bacillales</taxon>
        <taxon>Thermoactinomycetaceae</taxon>
        <taxon>Salinithrix</taxon>
    </lineage>
</organism>
<protein>
    <submittedName>
        <fullName evidence="2">Uncharacterized protein</fullName>
    </submittedName>
</protein>
<proteinExistence type="predicted"/>
<dbReference type="EMBL" id="JBHSAP010000007">
    <property type="protein sequence ID" value="MFC4076158.1"/>
    <property type="molecule type" value="Genomic_DNA"/>
</dbReference>
<keyword evidence="3" id="KW-1185">Reference proteome</keyword>
<accession>A0ABV8JCR0</accession>